<evidence type="ECO:0000313" key="2">
    <source>
        <dbReference type="Proteomes" id="UP001597403"/>
    </source>
</evidence>
<organism evidence="1 2">
    <name type="scientific">Paenibacillus nicotianae</name>
    <dbReference type="NCBI Taxonomy" id="1526551"/>
    <lineage>
        <taxon>Bacteria</taxon>
        <taxon>Bacillati</taxon>
        <taxon>Bacillota</taxon>
        <taxon>Bacilli</taxon>
        <taxon>Bacillales</taxon>
        <taxon>Paenibacillaceae</taxon>
        <taxon>Paenibacillus</taxon>
    </lineage>
</organism>
<protein>
    <submittedName>
        <fullName evidence="1">Uncharacterized protein</fullName>
    </submittedName>
</protein>
<evidence type="ECO:0000313" key="1">
    <source>
        <dbReference type="EMBL" id="MFD1991957.1"/>
    </source>
</evidence>
<proteinExistence type="predicted"/>
<keyword evidence="2" id="KW-1185">Reference proteome</keyword>
<name>A0ABW4V0H0_9BACL</name>
<dbReference type="EMBL" id="JBHUGF010000010">
    <property type="protein sequence ID" value="MFD1991957.1"/>
    <property type="molecule type" value="Genomic_DNA"/>
</dbReference>
<dbReference type="Proteomes" id="UP001597403">
    <property type="component" value="Unassembled WGS sequence"/>
</dbReference>
<accession>A0ABW4V0H0</accession>
<comment type="caution">
    <text evidence="1">The sequence shown here is derived from an EMBL/GenBank/DDBJ whole genome shotgun (WGS) entry which is preliminary data.</text>
</comment>
<gene>
    <name evidence="1" type="ORF">ACFSGI_18445</name>
</gene>
<sequence length="159" mass="19310">MKNKPQYAENIIVLVRYMESYKWFVTDKEIWFLDLKKRITAYIEKGFHFPNPNDFSERFDIPIVNENTAQEFLEHISDNEVKIEEFKHILKQDIDTDISDMYPALYIDFDQKVLISYYPEPASYELYVPDGWNGYYKNNVEDIPEQYWYWIIDGKNIFT</sequence>
<dbReference type="RefSeq" id="WP_204825631.1">
    <property type="nucleotide sequence ID" value="NZ_JBHUGF010000010.1"/>
</dbReference>
<reference evidence="2" key="1">
    <citation type="journal article" date="2019" name="Int. J. Syst. Evol. Microbiol.">
        <title>The Global Catalogue of Microorganisms (GCM) 10K type strain sequencing project: providing services to taxonomists for standard genome sequencing and annotation.</title>
        <authorList>
            <consortium name="The Broad Institute Genomics Platform"/>
            <consortium name="The Broad Institute Genome Sequencing Center for Infectious Disease"/>
            <person name="Wu L."/>
            <person name="Ma J."/>
        </authorList>
    </citation>
    <scope>NUCLEOTIDE SEQUENCE [LARGE SCALE GENOMIC DNA]</scope>
    <source>
        <strain evidence="2">CGMCC 1.15067</strain>
    </source>
</reference>